<evidence type="ECO:0000256" key="9">
    <source>
        <dbReference type="ARBA" id="ARBA00023326"/>
    </source>
</evidence>
<proteinExistence type="inferred from homology"/>
<dbReference type="GO" id="GO:0005829">
    <property type="term" value="C:cytosol"/>
    <property type="evidence" value="ECO:0007669"/>
    <property type="project" value="TreeGrafter"/>
</dbReference>
<dbReference type="SUPFAM" id="SSF51445">
    <property type="entry name" value="(Trans)glycosidases"/>
    <property type="match status" value="1"/>
</dbReference>
<dbReference type="PROSITE" id="PS00572">
    <property type="entry name" value="GLYCOSYL_HYDROL_F1_1"/>
    <property type="match status" value="1"/>
</dbReference>
<evidence type="ECO:0000256" key="8">
    <source>
        <dbReference type="ARBA" id="ARBA00023295"/>
    </source>
</evidence>
<evidence type="ECO:0000313" key="15">
    <source>
        <dbReference type="Proteomes" id="UP000266178"/>
    </source>
</evidence>
<evidence type="ECO:0000256" key="11">
    <source>
        <dbReference type="PIRSR" id="PIRSR617736-2"/>
    </source>
</evidence>
<feature type="binding site" evidence="11">
    <location>
        <position position="121"/>
    </location>
    <ligand>
        <name>substrate</name>
    </ligand>
</feature>
<dbReference type="PANTHER" id="PTHR10353:SF36">
    <property type="entry name" value="LP05116P"/>
    <property type="match status" value="1"/>
</dbReference>
<feature type="binding site" evidence="11">
    <location>
        <position position="397"/>
    </location>
    <ligand>
        <name>substrate</name>
    </ligand>
</feature>
<dbReference type="FunFam" id="3.20.20.80:FF:000004">
    <property type="entry name" value="Beta-glucosidase 6-phospho-beta-glucosidase"/>
    <property type="match status" value="1"/>
</dbReference>
<comment type="catalytic activity">
    <reaction evidence="1 13">
        <text>Hydrolysis of terminal, non-reducing beta-D-glucosyl residues with release of beta-D-glucose.</text>
        <dbReference type="EC" id="3.2.1.21"/>
    </reaction>
</comment>
<dbReference type="Proteomes" id="UP000266178">
    <property type="component" value="Unassembled WGS sequence"/>
</dbReference>
<dbReference type="PANTHER" id="PTHR10353">
    <property type="entry name" value="GLYCOSYL HYDROLASE"/>
    <property type="match status" value="1"/>
</dbReference>
<comment type="similarity">
    <text evidence="3 13">Belongs to the glycosyl hydrolase 1 family.</text>
</comment>
<dbReference type="PRINTS" id="PR00131">
    <property type="entry name" value="GLHYDRLASE1"/>
</dbReference>
<keyword evidence="5 13" id="KW-0378">Hydrolase</keyword>
<gene>
    <name evidence="14" type="primary">bglA_2</name>
    <name evidence="14" type="ORF">Mgrana_02813</name>
</gene>
<evidence type="ECO:0000256" key="12">
    <source>
        <dbReference type="PROSITE-ProRule" id="PRU10055"/>
    </source>
</evidence>
<keyword evidence="9" id="KW-0624">Polysaccharide degradation</keyword>
<evidence type="ECO:0000256" key="4">
    <source>
        <dbReference type="ARBA" id="ARBA00012744"/>
    </source>
</evidence>
<protein>
    <recommendedName>
        <fullName evidence="4 13">Beta-glucosidase</fullName>
        <ecNumber evidence="4 13">3.2.1.21</ecNumber>
    </recommendedName>
</protein>
<feature type="binding site" evidence="11">
    <location>
        <begin position="404"/>
        <end position="405"/>
    </location>
    <ligand>
        <name>substrate</name>
    </ligand>
</feature>
<evidence type="ECO:0000256" key="6">
    <source>
        <dbReference type="ARBA" id="ARBA00023001"/>
    </source>
</evidence>
<evidence type="ECO:0000256" key="7">
    <source>
        <dbReference type="ARBA" id="ARBA00023277"/>
    </source>
</evidence>
<reference evidence="14 15" key="1">
    <citation type="submission" date="2018-08" db="EMBL/GenBank/DDBJ databases">
        <title>Meiothermus granaticius genome AF-68 sequencing project.</title>
        <authorList>
            <person name="Da Costa M.S."/>
            <person name="Albuquerque L."/>
            <person name="Raposo P."/>
            <person name="Froufe H.J.C."/>
            <person name="Barroso C.S."/>
            <person name="Egas C."/>
        </authorList>
    </citation>
    <scope>NUCLEOTIDE SEQUENCE [LARGE SCALE GENOMIC DNA]</scope>
    <source>
        <strain evidence="14 15">AF-68</strain>
    </source>
</reference>
<dbReference type="InterPro" id="IPR033132">
    <property type="entry name" value="GH_1_N_CS"/>
</dbReference>
<dbReference type="InterPro" id="IPR001360">
    <property type="entry name" value="Glyco_hydro_1"/>
</dbReference>
<keyword evidence="15" id="KW-1185">Reference proteome</keyword>
<dbReference type="GO" id="GO:0030245">
    <property type="term" value="P:cellulose catabolic process"/>
    <property type="evidence" value="ECO:0007669"/>
    <property type="project" value="UniProtKB-KW"/>
</dbReference>
<evidence type="ECO:0000256" key="10">
    <source>
        <dbReference type="PIRSR" id="PIRSR617736-1"/>
    </source>
</evidence>
<accession>A0A399F6L7</accession>
<dbReference type="EC" id="3.2.1.21" evidence="4 13"/>
<feature type="active site" description="Nucleophile" evidence="10 12">
    <location>
        <position position="350"/>
    </location>
</feature>
<sequence length="445" mass="49872">MKRSDFPPDFTWGTATSAYQIEGAVREDGRGLSIWDTFSHTPGKTQGGETGDLACDHYHRYREDIALMKELGVNAYRFSVAWPRILPKGRGAPNPKGLDFYGRLVDTLLAQGITPWLTLYHWDLPQALEDQGGWPARETAYAFAEYADLLSRHLGDRVRHWITLNEPWCSAHLGYLAGVHAPGKQDLGLAVRASHHLLLAHGLAVPLIRRNAPGAQVGITLNLAPGHPASPDPADVAAARRFDGFQNRWYLDPLFGFGYPLDLLELYGETPPPVQGGDLEAIAVPTDFLGINYYTRAVVRNSTLGPYRFQSVAVGEERTAMDWEIYPEGLQELLLRVSREYRPKAIYITENGAAYSDVVSVDGEVHDPARTRYLERHFAQSLLALQEGVPLKGYFVWSLLDNFEWAEGYSKRFGLVYVDFATQARRLKASGRWFQGFLREAVARP</sequence>
<feature type="binding site" evidence="11">
    <location>
        <position position="294"/>
    </location>
    <ligand>
        <name>substrate</name>
    </ligand>
</feature>
<feature type="active site" description="Proton donor" evidence="10">
    <location>
        <position position="166"/>
    </location>
</feature>
<dbReference type="RefSeq" id="WP_119358258.1">
    <property type="nucleotide sequence ID" value="NZ_BJXM01000004.1"/>
</dbReference>
<organism evidence="14 15">
    <name type="scientific">Meiothermus granaticius NBRC 107808</name>
    <dbReference type="NCBI Taxonomy" id="1227551"/>
    <lineage>
        <taxon>Bacteria</taxon>
        <taxon>Thermotogati</taxon>
        <taxon>Deinococcota</taxon>
        <taxon>Deinococci</taxon>
        <taxon>Thermales</taxon>
        <taxon>Thermaceae</taxon>
        <taxon>Meiothermus</taxon>
    </lineage>
</organism>
<dbReference type="InterPro" id="IPR017853">
    <property type="entry name" value="GH"/>
</dbReference>
<dbReference type="PROSITE" id="PS00653">
    <property type="entry name" value="GLYCOSYL_HYDROL_F1_2"/>
    <property type="match status" value="1"/>
</dbReference>
<evidence type="ECO:0000256" key="3">
    <source>
        <dbReference type="ARBA" id="ARBA00010838"/>
    </source>
</evidence>
<comment type="caution">
    <text evidence="14">The sequence shown here is derived from an EMBL/GenBank/DDBJ whole genome shotgun (WGS) entry which is preliminary data.</text>
</comment>
<keyword evidence="6" id="KW-0136">Cellulose degradation</keyword>
<evidence type="ECO:0000256" key="5">
    <source>
        <dbReference type="ARBA" id="ARBA00022801"/>
    </source>
</evidence>
<keyword evidence="8 13" id="KW-0326">Glycosidase</keyword>
<dbReference type="Pfam" id="PF00232">
    <property type="entry name" value="Glyco_hydro_1"/>
    <property type="match status" value="1"/>
</dbReference>
<dbReference type="NCBIfam" id="TIGR03356">
    <property type="entry name" value="BGL"/>
    <property type="match status" value="1"/>
</dbReference>
<dbReference type="OrthoDB" id="9765195at2"/>
<feature type="binding site" evidence="11">
    <location>
        <position position="20"/>
    </location>
    <ligand>
        <name>substrate</name>
    </ligand>
</feature>
<evidence type="ECO:0000256" key="13">
    <source>
        <dbReference type="RuleBase" id="RU361175"/>
    </source>
</evidence>
<evidence type="ECO:0000256" key="1">
    <source>
        <dbReference type="ARBA" id="ARBA00000448"/>
    </source>
</evidence>
<evidence type="ECO:0000313" key="14">
    <source>
        <dbReference type="EMBL" id="RIH91276.1"/>
    </source>
</evidence>
<comment type="pathway">
    <text evidence="2">Glycan metabolism; cellulose degradation.</text>
</comment>
<dbReference type="AlphaFoldDB" id="A0A399F6L7"/>
<name>A0A399F6L7_9DEIN</name>
<keyword evidence="7" id="KW-0119">Carbohydrate metabolism</keyword>
<dbReference type="EMBL" id="QWLB01000049">
    <property type="protein sequence ID" value="RIH91276.1"/>
    <property type="molecule type" value="Genomic_DNA"/>
</dbReference>
<dbReference type="Gene3D" id="3.20.20.80">
    <property type="entry name" value="Glycosidases"/>
    <property type="match status" value="1"/>
</dbReference>
<evidence type="ECO:0000256" key="2">
    <source>
        <dbReference type="ARBA" id="ARBA00004987"/>
    </source>
</evidence>
<feature type="binding site" evidence="11">
    <location>
        <position position="165"/>
    </location>
    <ligand>
        <name>substrate</name>
    </ligand>
</feature>
<dbReference type="InterPro" id="IPR018120">
    <property type="entry name" value="Glyco_hydro_1_AS"/>
</dbReference>
<dbReference type="GO" id="GO:0008422">
    <property type="term" value="F:beta-glucosidase activity"/>
    <property type="evidence" value="ECO:0007669"/>
    <property type="project" value="UniProtKB-EC"/>
</dbReference>
<dbReference type="InterPro" id="IPR017736">
    <property type="entry name" value="Glyco_hydro_1_beta-glucosidase"/>
</dbReference>